<comment type="caution">
    <text evidence="2">The sequence shown here is derived from an EMBL/GenBank/DDBJ whole genome shotgun (WGS) entry which is preliminary data.</text>
</comment>
<keyword evidence="1" id="KW-0732">Signal</keyword>
<gene>
    <name evidence="2" type="ORF">DI623_06175</name>
</gene>
<dbReference type="InterPro" id="IPR058067">
    <property type="entry name" value="CC_3452-like"/>
</dbReference>
<dbReference type="EMBL" id="QFNN01000024">
    <property type="protein sequence ID" value="PZO90631.1"/>
    <property type="molecule type" value="Genomic_DNA"/>
</dbReference>
<dbReference type="Proteomes" id="UP000249066">
    <property type="component" value="Unassembled WGS sequence"/>
</dbReference>
<organism evidence="2 3">
    <name type="scientific">Sphingomonas sanxanigenens</name>
    <dbReference type="NCBI Taxonomy" id="397260"/>
    <lineage>
        <taxon>Bacteria</taxon>
        <taxon>Pseudomonadati</taxon>
        <taxon>Pseudomonadota</taxon>
        <taxon>Alphaproteobacteria</taxon>
        <taxon>Sphingomonadales</taxon>
        <taxon>Sphingomonadaceae</taxon>
        <taxon>Sphingomonas</taxon>
    </lineage>
</organism>
<evidence type="ECO:0000313" key="2">
    <source>
        <dbReference type="EMBL" id="PZO90631.1"/>
    </source>
</evidence>
<sequence>MLRHLALAAAFATSSLLVAGAAYAQPTNAYYSATPVAAPAAGRAMIRGQVWTCDGQSCTAGQGESRPAIICAVAARELGKLNAFAANGEAFDAANLDKCNARAK</sequence>
<dbReference type="InterPro" id="IPR058513">
    <property type="entry name" value="DUF8200"/>
</dbReference>
<dbReference type="Pfam" id="PF26624">
    <property type="entry name" value="DUF8200"/>
    <property type="match status" value="1"/>
</dbReference>
<accession>A0A2W5C6A5</accession>
<protein>
    <submittedName>
        <fullName evidence="2">Uncharacterized protein</fullName>
    </submittedName>
</protein>
<name>A0A2W5C6A5_9SPHN</name>
<reference evidence="2 3" key="1">
    <citation type="submission" date="2017-08" db="EMBL/GenBank/DDBJ databases">
        <title>Infants hospitalized years apart are colonized by the same room-sourced microbial strains.</title>
        <authorList>
            <person name="Brooks B."/>
            <person name="Olm M.R."/>
            <person name="Firek B.A."/>
            <person name="Baker R."/>
            <person name="Thomas B.C."/>
            <person name="Morowitz M.J."/>
            <person name="Banfield J.F."/>
        </authorList>
    </citation>
    <scope>NUCLEOTIDE SEQUENCE [LARGE SCALE GENOMIC DNA]</scope>
    <source>
        <strain evidence="2">S2_018_000_R2_101</strain>
    </source>
</reference>
<feature type="chain" id="PRO_5015850302" evidence="1">
    <location>
        <begin position="25"/>
        <end position="104"/>
    </location>
</feature>
<evidence type="ECO:0000256" key="1">
    <source>
        <dbReference type="SAM" id="SignalP"/>
    </source>
</evidence>
<feature type="signal peptide" evidence="1">
    <location>
        <begin position="1"/>
        <end position="24"/>
    </location>
</feature>
<dbReference type="AlphaFoldDB" id="A0A2W5C6A5"/>
<dbReference type="NCBIfam" id="NF047636">
    <property type="entry name" value="CC_3452_fam"/>
    <property type="match status" value="1"/>
</dbReference>
<proteinExistence type="predicted"/>
<evidence type="ECO:0000313" key="3">
    <source>
        <dbReference type="Proteomes" id="UP000249066"/>
    </source>
</evidence>